<dbReference type="Proteomes" id="UP001151760">
    <property type="component" value="Unassembled WGS sequence"/>
</dbReference>
<dbReference type="CDD" id="cd00303">
    <property type="entry name" value="retropepsin_like"/>
    <property type="match status" value="1"/>
</dbReference>
<dbReference type="PANTHER" id="PTHR33067">
    <property type="entry name" value="RNA-DIRECTED DNA POLYMERASE-RELATED"/>
    <property type="match status" value="1"/>
</dbReference>
<gene>
    <name evidence="1" type="ORF">Tco_0729455</name>
</gene>
<evidence type="ECO:0000313" key="2">
    <source>
        <dbReference type="Proteomes" id="UP001151760"/>
    </source>
</evidence>
<proteinExistence type="predicted"/>
<name>A0ABQ4YNX3_9ASTR</name>
<dbReference type="InterPro" id="IPR021109">
    <property type="entry name" value="Peptidase_aspartic_dom_sf"/>
</dbReference>
<reference evidence="1" key="1">
    <citation type="journal article" date="2022" name="Int. J. Mol. Sci.">
        <title>Draft Genome of Tanacetum Coccineum: Genomic Comparison of Closely Related Tanacetum-Family Plants.</title>
        <authorList>
            <person name="Yamashiro T."/>
            <person name="Shiraishi A."/>
            <person name="Nakayama K."/>
            <person name="Satake H."/>
        </authorList>
    </citation>
    <scope>NUCLEOTIDE SEQUENCE</scope>
</reference>
<accession>A0ABQ4YNX3</accession>
<comment type="caution">
    <text evidence="1">The sequence shown here is derived from an EMBL/GenBank/DDBJ whole genome shotgun (WGS) entry which is preliminary data.</text>
</comment>
<dbReference type="PANTHER" id="PTHR33067:SF9">
    <property type="entry name" value="RNA-DIRECTED DNA POLYMERASE"/>
    <property type="match status" value="1"/>
</dbReference>
<protein>
    <submittedName>
        <fullName evidence="1">MAK10-like protein</fullName>
    </submittedName>
</protein>
<reference evidence="1" key="2">
    <citation type="submission" date="2022-01" db="EMBL/GenBank/DDBJ databases">
        <authorList>
            <person name="Yamashiro T."/>
            <person name="Shiraishi A."/>
            <person name="Satake H."/>
            <person name="Nakayama K."/>
        </authorList>
    </citation>
    <scope>NUCLEOTIDE SEQUENCE</scope>
</reference>
<keyword evidence="2" id="KW-1185">Reference proteome</keyword>
<evidence type="ECO:0000313" key="1">
    <source>
        <dbReference type="EMBL" id="GJS79574.1"/>
    </source>
</evidence>
<organism evidence="1 2">
    <name type="scientific">Tanacetum coccineum</name>
    <dbReference type="NCBI Taxonomy" id="301880"/>
    <lineage>
        <taxon>Eukaryota</taxon>
        <taxon>Viridiplantae</taxon>
        <taxon>Streptophyta</taxon>
        <taxon>Embryophyta</taxon>
        <taxon>Tracheophyta</taxon>
        <taxon>Spermatophyta</taxon>
        <taxon>Magnoliopsida</taxon>
        <taxon>eudicotyledons</taxon>
        <taxon>Gunneridae</taxon>
        <taxon>Pentapetalae</taxon>
        <taxon>asterids</taxon>
        <taxon>campanulids</taxon>
        <taxon>Asterales</taxon>
        <taxon>Asteraceae</taxon>
        <taxon>Asteroideae</taxon>
        <taxon>Anthemideae</taxon>
        <taxon>Anthemidinae</taxon>
        <taxon>Tanacetum</taxon>
    </lineage>
</organism>
<dbReference type="EMBL" id="BQNB010010608">
    <property type="protein sequence ID" value="GJS79574.1"/>
    <property type="molecule type" value="Genomic_DNA"/>
</dbReference>
<sequence>MVDENPIRTLGDYSKPSHEGYWNTIELPEGNNVVPLRSDTIRLVQNRCSFYGLWSEDPNQHLKGFLKLVDSLDLDVANRERMRLRESLSKAWTRFKDLLQKVPHHGIDLWLQDLALYDNKSWNDPRDFAKSVKAISLPQDVLSTSDRRLIELENQVQRLMEVHLAPNQHVQVNKITSSCEICSGPHDTQYCMENPKQAFVEYASSRTDKAGGKCQSKPEGLVYNFIASQDARLSKFEADFKQQQSEMTNKIDTVLKAITDRIMGALLSDTVKNPKLNVNSTSLVLSTFLANAAMYNVIFDKYVESLELGKNGSAFIQGEMQKRMEDLGLFTLPCRLGDSKPFNTLADLGSCINIIPLYLFKKINIGLLEETDHVFGLADGTKSYPIRIVRDVEVHIGRLKLLNEFYIIDMKKDPKTSLLVGREFLATANAVIDCSEAKIAVGEGITRSVFRVKGIKLGEEEAPYWTTLGKRESYRPRPSSNGVGAQTPYYARKEFMDCHLPGE</sequence>
<dbReference type="Gene3D" id="2.40.70.10">
    <property type="entry name" value="Acid Proteases"/>
    <property type="match status" value="1"/>
</dbReference>